<dbReference type="Gene3D" id="1.20.1510.10">
    <property type="entry name" value="Cation efflux protein transmembrane domain"/>
    <property type="match status" value="1"/>
</dbReference>
<dbReference type="InterPro" id="IPR050291">
    <property type="entry name" value="CDF_Transporter"/>
</dbReference>
<dbReference type="FunFam" id="1.20.1510.10:FF:000005">
    <property type="entry name" value="Putative Cation diffusion facilitator 1"/>
    <property type="match status" value="1"/>
</dbReference>
<dbReference type="Pfam" id="PF01545">
    <property type="entry name" value="Cation_efflux"/>
    <property type="match status" value="1"/>
</dbReference>
<feature type="transmembrane region" description="Helical" evidence="7">
    <location>
        <begin position="169"/>
        <end position="188"/>
    </location>
</feature>
<dbReference type="InterPro" id="IPR002524">
    <property type="entry name" value="Cation_efflux"/>
</dbReference>
<keyword evidence="3" id="KW-0813">Transport</keyword>
<evidence type="ECO:0000256" key="3">
    <source>
        <dbReference type="ARBA" id="ARBA00022448"/>
    </source>
</evidence>
<keyword evidence="6 7" id="KW-0472">Membrane</keyword>
<evidence type="ECO:0000256" key="1">
    <source>
        <dbReference type="ARBA" id="ARBA00004141"/>
    </source>
</evidence>
<keyword evidence="4 7" id="KW-0812">Transmembrane</keyword>
<comment type="subcellular location">
    <subcellularLocation>
        <location evidence="1">Membrane</location>
        <topology evidence="1">Multi-pass membrane protein</topology>
    </subcellularLocation>
</comment>
<dbReference type="InterPro" id="IPR036837">
    <property type="entry name" value="Cation_efflux_CTD_sf"/>
</dbReference>
<evidence type="ECO:0000256" key="6">
    <source>
        <dbReference type="ARBA" id="ARBA00023136"/>
    </source>
</evidence>
<reference evidence="9" key="1">
    <citation type="submission" date="2017-10" db="EMBL/GenBank/DDBJ databases">
        <authorList>
            <person name="Banno H."/>
            <person name="Chua N.-H."/>
        </authorList>
    </citation>
    <scope>NUCLEOTIDE SEQUENCE</scope>
</reference>
<protein>
    <submittedName>
        <fullName evidence="9">Metal tolerance protein 10</fullName>
    </submittedName>
</protein>
<evidence type="ECO:0000256" key="2">
    <source>
        <dbReference type="ARBA" id="ARBA00008873"/>
    </source>
</evidence>
<dbReference type="AlphaFoldDB" id="A0A346RVM6"/>
<dbReference type="PANTHER" id="PTHR43840">
    <property type="entry name" value="MITOCHONDRIAL METAL TRANSPORTER 1-RELATED"/>
    <property type="match status" value="1"/>
</dbReference>
<dbReference type="GO" id="GO:0016020">
    <property type="term" value="C:membrane"/>
    <property type="evidence" value="ECO:0007669"/>
    <property type="project" value="UniProtKB-SubCell"/>
</dbReference>
<feature type="domain" description="Cation efflux protein transmembrane" evidence="8">
    <location>
        <begin position="68"/>
        <end position="256"/>
    </location>
</feature>
<dbReference type="PANTHER" id="PTHR43840:SF13">
    <property type="entry name" value="CATION EFFLUX PROTEIN CYTOPLASMIC DOMAIN-CONTAINING PROTEIN"/>
    <property type="match status" value="1"/>
</dbReference>
<dbReference type="EMBL" id="MG210754">
    <property type="protein sequence ID" value="AXS78266.1"/>
    <property type="molecule type" value="Genomic_DNA"/>
</dbReference>
<sequence length="380" mass="43554">MVALNVCRGIREWRRKNDVQAFYRCQQTLIDLQKEDELTLNQKQDDQLQNEAHQERRKLKWDTWLARITLLLNIIMIVAKTVAAYLSNSLSIISSVVDSVMDITSGTVIWVCLRSIRKTNRYEYPIGRNRLEPIAVMFVAIVMIIANVIVIGDALLSTIKQDIGPIIDLPTFIIMVSGTVLKMILFLICYQQKSPGAKVLAMDQRNDVLTNIVALAGAYIGNRFWLYADPLGAFFVCIFIITSWAETAYEQIPLLVGKTASGEFINRIIKIAISHNDEIRFIDTIIVYHLGANFLVELHVHSHATCNNSDASILHKNSLQPVEKFWIVIKEMEFKVMDPEMKLRQTHDISETLQVKLERLPYVERAFVHCDYEFDGDEHI</sequence>
<evidence type="ECO:0000256" key="7">
    <source>
        <dbReference type="SAM" id="Phobius"/>
    </source>
</evidence>
<name>A0A346RVM6_ANISI</name>
<evidence type="ECO:0000256" key="5">
    <source>
        <dbReference type="ARBA" id="ARBA00022989"/>
    </source>
</evidence>
<feature type="transmembrane region" description="Helical" evidence="7">
    <location>
        <begin position="64"/>
        <end position="86"/>
    </location>
</feature>
<comment type="similarity">
    <text evidence="2">Belongs to the cation diffusion facilitator (CDF) transporter (TC 2.A.4) family. SLC30A subfamily.</text>
</comment>
<dbReference type="InterPro" id="IPR027469">
    <property type="entry name" value="Cation_efflux_TMD_sf"/>
</dbReference>
<dbReference type="NCBIfam" id="TIGR01297">
    <property type="entry name" value="CDF"/>
    <property type="match status" value="1"/>
</dbReference>
<feature type="transmembrane region" description="Helical" evidence="7">
    <location>
        <begin position="134"/>
        <end position="157"/>
    </location>
</feature>
<evidence type="ECO:0000256" key="4">
    <source>
        <dbReference type="ARBA" id="ARBA00022692"/>
    </source>
</evidence>
<feature type="transmembrane region" description="Helical" evidence="7">
    <location>
        <begin position="92"/>
        <end position="113"/>
    </location>
</feature>
<dbReference type="SUPFAM" id="SSF161111">
    <property type="entry name" value="Cation efflux protein transmembrane domain-like"/>
    <property type="match status" value="1"/>
</dbReference>
<accession>A0A346RVM6</accession>
<evidence type="ECO:0000313" key="9">
    <source>
        <dbReference type="EMBL" id="AXS78266.1"/>
    </source>
</evidence>
<organism evidence="9">
    <name type="scientific">Anisakis simplex</name>
    <name type="common">Herring worm</name>
    <dbReference type="NCBI Taxonomy" id="6269"/>
    <lineage>
        <taxon>Eukaryota</taxon>
        <taxon>Metazoa</taxon>
        <taxon>Ecdysozoa</taxon>
        <taxon>Nematoda</taxon>
        <taxon>Chromadorea</taxon>
        <taxon>Rhabditida</taxon>
        <taxon>Spirurina</taxon>
        <taxon>Ascaridomorpha</taxon>
        <taxon>Ascaridoidea</taxon>
        <taxon>Anisakidae</taxon>
        <taxon>Anisakis</taxon>
        <taxon>Anisakis simplex complex</taxon>
    </lineage>
</organism>
<feature type="transmembrane region" description="Helical" evidence="7">
    <location>
        <begin position="208"/>
        <end position="225"/>
    </location>
</feature>
<evidence type="ECO:0000259" key="8">
    <source>
        <dbReference type="Pfam" id="PF01545"/>
    </source>
</evidence>
<gene>
    <name evidence="9" type="primary">mtp</name>
</gene>
<dbReference type="GO" id="GO:0008324">
    <property type="term" value="F:monoatomic cation transmembrane transporter activity"/>
    <property type="evidence" value="ECO:0007669"/>
    <property type="project" value="InterPro"/>
</dbReference>
<dbReference type="InterPro" id="IPR058533">
    <property type="entry name" value="Cation_efflux_TM"/>
</dbReference>
<keyword evidence="5 7" id="KW-1133">Transmembrane helix</keyword>
<proteinExistence type="inferred from homology"/>
<dbReference type="Gene3D" id="3.30.70.1350">
    <property type="entry name" value="Cation efflux protein, cytoplasmic domain"/>
    <property type="match status" value="1"/>
</dbReference>